<feature type="non-terminal residue" evidence="5">
    <location>
        <position position="506"/>
    </location>
</feature>
<dbReference type="GO" id="GO:0006457">
    <property type="term" value="P:protein folding"/>
    <property type="evidence" value="ECO:0007669"/>
    <property type="project" value="TreeGrafter"/>
</dbReference>
<evidence type="ECO:0000259" key="4">
    <source>
        <dbReference type="Pfam" id="PF18972"/>
    </source>
</evidence>
<protein>
    <recommendedName>
        <fullName evidence="4">Cns1/TTC4 wheel domain-containing protein</fullName>
    </recommendedName>
</protein>
<dbReference type="CDD" id="cd21380">
    <property type="entry name" value="CTWD_Cns1"/>
    <property type="match status" value="1"/>
</dbReference>
<dbReference type="GO" id="GO:0030544">
    <property type="term" value="F:Hsp70 protein binding"/>
    <property type="evidence" value="ECO:0007669"/>
    <property type="project" value="TreeGrafter"/>
</dbReference>
<dbReference type="SMART" id="SM00028">
    <property type="entry name" value="TPR"/>
    <property type="match status" value="3"/>
</dbReference>
<gene>
    <name evidence="5" type="ORF">BINO364_LOCUS4427</name>
</gene>
<dbReference type="SUPFAM" id="SSF48452">
    <property type="entry name" value="TPR-like"/>
    <property type="match status" value="1"/>
</dbReference>
<sequence>MFAVGSGNDRSERYFILLLGISEKTVTKISQEGAVAASTSTKISTPGKSRPHEKRVKLDDFDLCVIRHKVDEFYAVRKEECDHVRAIEEKYYVNDLELDKELDNFIIENGSQESILFKGNLTMSDKTEVNKKAPVTDEERLELCKKLDQELDDFINSLEKKTYTDGWTEENWEEEMDKHPFFMKETPKDGELSPLAEGLAKLKYDPDENTPLELASSYKEDGNFNFKHKNYRLAIMGYTEGIKVKCGDADINASLYNNRAAAHWYLKNYRSSLFDSEKALSFDPQHAKARLRAAKAALEAGKYDTCIEHCQKLEEKNSDKEIIELLNNAKKKKSMRERDERKQQRIVSKQAEQKEELIKAIIQRGIKVSKCDDEDDLDLSKLEPTLPGAQDSIVHIENGVLMWPVLLLYPEYQMTDFVKGCPETAPLINQLEQLFPAPWDEENKYKCNSINVYFEGYDKMPHIINPGNNLGNILVTKYFELKVGTPAFFVLPRGSQIERKFLESYL</sequence>
<keyword evidence="1" id="KW-0677">Repeat</keyword>
<dbReference type="Proteomes" id="UP000838878">
    <property type="component" value="Chromosome 12"/>
</dbReference>
<organism evidence="5 6">
    <name type="scientific">Brenthis ino</name>
    <name type="common">lesser marbled fritillary</name>
    <dbReference type="NCBI Taxonomy" id="405034"/>
    <lineage>
        <taxon>Eukaryota</taxon>
        <taxon>Metazoa</taxon>
        <taxon>Ecdysozoa</taxon>
        <taxon>Arthropoda</taxon>
        <taxon>Hexapoda</taxon>
        <taxon>Insecta</taxon>
        <taxon>Pterygota</taxon>
        <taxon>Neoptera</taxon>
        <taxon>Endopterygota</taxon>
        <taxon>Lepidoptera</taxon>
        <taxon>Glossata</taxon>
        <taxon>Ditrysia</taxon>
        <taxon>Papilionoidea</taxon>
        <taxon>Nymphalidae</taxon>
        <taxon>Heliconiinae</taxon>
        <taxon>Argynnini</taxon>
        <taxon>Brenthis</taxon>
    </lineage>
</organism>
<evidence type="ECO:0000313" key="6">
    <source>
        <dbReference type="Proteomes" id="UP000838878"/>
    </source>
</evidence>
<evidence type="ECO:0000256" key="2">
    <source>
        <dbReference type="ARBA" id="ARBA00022803"/>
    </source>
</evidence>
<proteinExistence type="inferred from homology"/>
<dbReference type="Gene3D" id="1.25.40.10">
    <property type="entry name" value="Tetratricopeptide repeat domain"/>
    <property type="match status" value="1"/>
</dbReference>
<dbReference type="GO" id="GO:0005634">
    <property type="term" value="C:nucleus"/>
    <property type="evidence" value="ECO:0007669"/>
    <property type="project" value="TreeGrafter"/>
</dbReference>
<reference evidence="5" key="1">
    <citation type="submission" date="2021-12" db="EMBL/GenBank/DDBJ databases">
        <authorList>
            <person name="Martin H S."/>
        </authorList>
    </citation>
    <scope>NUCLEOTIDE SEQUENCE</scope>
</reference>
<dbReference type="PANTHER" id="PTHR46035:SF1">
    <property type="entry name" value="TETRATRICOPEPTIDE REPEAT PROTEIN 4"/>
    <property type="match status" value="1"/>
</dbReference>
<dbReference type="GO" id="GO:0005829">
    <property type="term" value="C:cytosol"/>
    <property type="evidence" value="ECO:0007669"/>
    <property type="project" value="TreeGrafter"/>
</dbReference>
<keyword evidence="6" id="KW-1185">Reference proteome</keyword>
<evidence type="ECO:0000256" key="1">
    <source>
        <dbReference type="ARBA" id="ARBA00022737"/>
    </source>
</evidence>
<accession>A0A8J9V8D2</accession>
<keyword evidence="2" id="KW-0802">TPR repeat</keyword>
<dbReference type="InterPro" id="IPR019734">
    <property type="entry name" value="TPR_rpt"/>
</dbReference>
<dbReference type="InterPro" id="IPR011990">
    <property type="entry name" value="TPR-like_helical_dom_sf"/>
</dbReference>
<evidence type="ECO:0000313" key="5">
    <source>
        <dbReference type="EMBL" id="CAH0717868.1"/>
    </source>
</evidence>
<dbReference type="GO" id="GO:0051879">
    <property type="term" value="F:Hsp90 protein binding"/>
    <property type="evidence" value="ECO:0007669"/>
    <property type="project" value="InterPro"/>
</dbReference>
<name>A0A8J9V8D2_9NEOP</name>
<comment type="similarity">
    <text evidence="3">Belongs to the TTC4 family.</text>
</comment>
<dbReference type="AlphaFoldDB" id="A0A8J9V8D2"/>
<feature type="domain" description="Cns1/TTC4 wheel" evidence="4">
    <location>
        <begin position="399"/>
        <end position="504"/>
    </location>
</feature>
<dbReference type="OrthoDB" id="420195at2759"/>
<dbReference type="Pfam" id="PF18972">
    <property type="entry name" value="Wheel"/>
    <property type="match status" value="1"/>
</dbReference>
<dbReference type="InterPro" id="IPR044059">
    <property type="entry name" value="Csn1/TTC4_wheel"/>
</dbReference>
<dbReference type="PANTHER" id="PTHR46035">
    <property type="entry name" value="TETRATRICOPEPTIDE REPEAT PROTEIN 4"/>
    <property type="match status" value="1"/>
</dbReference>
<evidence type="ECO:0000256" key="3">
    <source>
        <dbReference type="ARBA" id="ARBA00023602"/>
    </source>
</evidence>
<dbReference type="EMBL" id="OV170232">
    <property type="protein sequence ID" value="CAH0717868.1"/>
    <property type="molecule type" value="Genomic_DNA"/>
</dbReference>